<reference evidence="1" key="1">
    <citation type="submission" date="2023-10" db="EMBL/GenBank/DDBJ databases">
        <authorList>
            <person name="Domelevo Entfellner J.-B."/>
        </authorList>
    </citation>
    <scope>NUCLEOTIDE SEQUENCE</scope>
</reference>
<evidence type="ECO:0000313" key="1">
    <source>
        <dbReference type="EMBL" id="CAJ1974083.1"/>
    </source>
</evidence>
<organism evidence="1 2">
    <name type="scientific">Sphenostylis stenocarpa</name>
    <dbReference type="NCBI Taxonomy" id="92480"/>
    <lineage>
        <taxon>Eukaryota</taxon>
        <taxon>Viridiplantae</taxon>
        <taxon>Streptophyta</taxon>
        <taxon>Embryophyta</taxon>
        <taxon>Tracheophyta</taxon>
        <taxon>Spermatophyta</taxon>
        <taxon>Magnoliopsida</taxon>
        <taxon>eudicotyledons</taxon>
        <taxon>Gunneridae</taxon>
        <taxon>Pentapetalae</taxon>
        <taxon>rosids</taxon>
        <taxon>fabids</taxon>
        <taxon>Fabales</taxon>
        <taxon>Fabaceae</taxon>
        <taxon>Papilionoideae</taxon>
        <taxon>50 kb inversion clade</taxon>
        <taxon>NPAAA clade</taxon>
        <taxon>indigoferoid/millettioid clade</taxon>
        <taxon>Phaseoleae</taxon>
        <taxon>Sphenostylis</taxon>
    </lineage>
</organism>
<dbReference type="EMBL" id="OY731406">
    <property type="protein sequence ID" value="CAJ1974083.1"/>
    <property type="molecule type" value="Genomic_DNA"/>
</dbReference>
<proteinExistence type="predicted"/>
<evidence type="ECO:0000313" key="2">
    <source>
        <dbReference type="Proteomes" id="UP001189624"/>
    </source>
</evidence>
<dbReference type="Gramene" id="rna-AYBTSS11_LOCUS26152">
    <property type="protein sequence ID" value="CAJ1974083.1"/>
    <property type="gene ID" value="gene-AYBTSS11_LOCUS26152"/>
</dbReference>
<gene>
    <name evidence="1" type="ORF">AYBTSS11_LOCUS26152</name>
</gene>
<sequence>MVCGVWVQKLAENAGDYNLSLLFLMSNSINKFCFLSFPDCESQGGRFVCPHCPIVKPGFLDHQRQRVLSFTYLVSVVSSQITSSGIYNFYIEREVLHNAHHQISSGPTSIYTHIYSTLLFII</sequence>
<dbReference type="Proteomes" id="UP001189624">
    <property type="component" value="Chromosome 9"/>
</dbReference>
<protein>
    <submittedName>
        <fullName evidence="1">Uncharacterized protein</fullName>
    </submittedName>
</protein>
<dbReference type="AlphaFoldDB" id="A0AA86SWC8"/>
<accession>A0AA86SWC8</accession>
<keyword evidence="2" id="KW-1185">Reference proteome</keyword>
<name>A0AA86SWC8_9FABA</name>